<protein>
    <submittedName>
        <fullName evidence="1">Uncharacterized protein</fullName>
    </submittedName>
</protein>
<proteinExistence type="predicted"/>
<organism evidence="1 2">
    <name type="scientific">Alloscardovia omnicolens F0580</name>
    <dbReference type="NCBI Taxonomy" id="1321816"/>
    <lineage>
        <taxon>Bacteria</taxon>
        <taxon>Bacillati</taxon>
        <taxon>Actinomycetota</taxon>
        <taxon>Actinomycetes</taxon>
        <taxon>Bifidobacteriales</taxon>
        <taxon>Bifidobacteriaceae</taxon>
        <taxon>Alloscardovia</taxon>
    </lineage>
</organism>
<dbReference type="HOGENOM" id="CLU_3003844_0_0_11"/>
<dbReference type="EMBL" id="AWSI01000021">
    <property type="protein sequence ID" value="ERH30929.1"/>
    <property type="molecule type" value="Genomic_DNA"/>
</dbReference>
<evidence type="ECO:0000313" key="1">
    <source>
        <dbReference type="EMBL" id="ERH30929.1"/>
    </source>
</evidence>
<comment type="caution">
    <text evidence="1">The sequence shown here is derived from an EMBL/GenBank/DDBJ whole genome shotgun (WGS) entry which is preliminary data.</text>
</comment>
<dbReference type="Proteomes" id="UP000016519">
    <property type="component" value="Unassembled WGS sequence"/>
</dbReference>
<accession>U1RBH0</accession>
<sequence length="56" mass="6172">MRREVLCGVLAADVCVLHYVHTTYMCGMLGTGAWRMAELLLGCTCCRTAHVAKLRS</sequence>
<name>U1RBH0_9BIFI</name>
<dbReference type="AlphaFoldDB" id="U1RBH0"/>
<gene>
    <name evidence="1" type="ORF">HMPREF9244_00877</name>
</gene>
<keyword evidence="2" id="KW-1185">Reference proteome</keyword>
<reference evidence="1 2" key="1">
    <citation type="submission" date="2013-08" db="EMBL/GenBank/DDBJ databases">
        <authorList>
            <person name="Weinstock G."/>
            <person name="Sodergren E."/>
            <person name="Wylie T."/>
            <person name="Fulton L."/>
            <person name="Fulton R."/>
            <person name="Fronick C."/>
            <person name="O'Laughlin M."/>
            <person name="Godfrey J."/>
            <person name="Miner T."/>
            <person name="Herter B."/>
            <person name="Appelbaum E."/>
            <person name="Cordes M."/>
            <person name="Lek S."/>
            <person name="Wollam A."/>
            <person name="Pepin K.H."/>
            <person name="Palsikar V.B."/>
            <person name="Mitreva M."/>
            <person name="Wilson R.K."/>
        </authorList>
    </citation>
    <scope>NUCLEOTIDE SEQUENCE [LARGE SCALE GENOMIC DNA]</scope>
    <source>
        <strain evidence="1 2">F0580</strain>
    </source>
</reference>
<evidence type="ECO:0000313" key="2">
    <source>
        <dbReference type="Proteomes" id="UP000016519"/>
    </source>
</evidence>